<dbReference type="Pfam" id="PF21746">
    <property type="entry name" value="DUF6869"/>
    <property type="match status" value="2"/>
</dbReference>
<evidence type="ECO:0000313" key="3">
    <source>
        <dbReference type="Proteomes" id="UP000050863"/>
    </source>
</evidence>
<dbReference type="AlphaFoldDB" id="A0A0R3KEA9"/>
<accession>A0A0R3KEA9</accession>
<evidence type="ECO:0000313" key="2">
    <source>
        <dbReference type="EMBL" id="KRQ93891.1"/>
    </source>
</evidence>
<proteinExistence type="predicted"/>
<feature type="domain" description="DUF6869" evidence="1">
    <location>
        <begin position="188"/>
        <end position="283"/>
    </location>
</feature>
<organism evidence="2 3">
    <name type="scientific">Bradyrhizobium jicamae</name>
    <dbReference type="NCBI Taxonomy" id="280332"/>
    <lineage>
        <taxon>Bacteria</taxon>
        <taxon>Pseudomonadati</taxon>
        <taxon>Pseudomonadota</taxon>
        <taxon>Alphaproteobacteria</taxon>
        <taxon>Hyphomicrobiales</taxon>
        <taxon>Nitrobacteraceae</taxon>
        <taxon>Bradyrhizobium</taxon>
    </lineage>
</organism>
<sequence>MASTEDADMLALIAAAPELATPDDTESFLDGMPIPELASMWGALQRLSRRDQTGAAWAVILYFDHLPHKRPERALDLALEVLRAETDKPTIMQLNDKFILSLLYAHGAAVIERIEAEAKHNAALRWLLGGMHFGPDEPFKRRIEAIADGKGWRADDRARRTPKRPLDCEAMSVAELARAWVEQYSKSERDRDDNFFATMDCERDLREEYPDQAIDLIVEILKIETNPVLLSLLAAGPLEDVISMETIDRIEREASVNKRFHDLLGGVWYYRAPDELKARLDALVGQNRW</sequence>
<protein>
    <recommendedName>
        <fullName evidence="1">DUF6869 domain-containing protein</fullName>
    </recommendedName>
</protein>
<keyword evidence="3" id="KW-1185">Reference proteome</keyword>
<feature type="domain" description="DUF6869" evidence="1">
    <location>
        <begin position="49"/>
        <end position="149"/>
    </location>
</feature>
<dbReference type="Proteomes" id="UP000050863">
    <property type="component" value="Unassembled WGS sequence"/>
</dbReference>
<name>A0A0R3KEA9_9BRAD</name>
<dbReference type="OrthoDB" id="7957202at2"/>
<comment type="caution">
    <text evidence="2">The sequence shown here is derived from an EMBL/GenBank/DDBJ whole genome shotgun (WGS) entry which is preliminary data.</text>
</comment>
<dbReference type="InterPro" id="IPR049221">
    <property type="entry name" value="DUF6869"/>
</dbReference>
<reference evidence="2 3" key="1">
    <citation type="submission" date="2014-03" db="EMBL/GenBank/DDBJ databases">
        <title>Bradyrhizobium valentinum sp. nov., isolated from effective nodules of Lupinus mariae-josephae, a lupine endemic of basic-lime soils in Eastern Spain.</title>
        <authorList>
            <person name="Duran D."/>
            <person name="Rey L."/>
            <person name="Navarro A."/>
            <person name="Busquets A."/>
            <person name="Imperial J."/>
            <person name="Ruiz-Argueso T."/>
        </authorList>
    </citation>
    <scope>NUCLEOTIDE SEQUENCE [LARGE SCALE GENOMIC DNA]</scope>
    <source>
        <strain evidence="2 3">PAC68</strain>
    </source>
</reference>
<gene>
    <name evidence="2" type="ORF">CQ12_30825</name>
</gene>
<dbReference type="RefSeq" id="WP_057840630.1">
    <property type="nucleotide sequence ID" value="NZ_LLXZ01000222.1"/>
</dbReference>
<dbReference type="STRING" id="280332.CQ12_30825"/>
<dbReference type="EMBL" id="LLXZ01000222">
    <property type="protein sequence ID" value="KRQ93891.1"/>
    <property type="molecule type" value="Genomic_DNA"/>
</dbReference>
<evidence type="ECO:0000259" key="1">
    <source>
        <dbReference type="Pfam" id="PF21746"/>
    </source>
</evidence>